<organism evidence="2">
    <name type="scientific">Medicago truncatula</name>
    <name type="common">Barrel medic</name>
    <name type="synonym">Medicago tribuloides</name>
    <dbReference type="NCBI Taxonomy" id="3880"/>
    <lineage>
        <taxon>Eukaryota</taxon>
        <taxon>Viridiplantae</taxon>
        <taxon>Streptophyta</taxon>
        <taxon>Embryophyta</taxon>
        <taxon>Tracheophyta</taxon>
        <taxon>Spermatophyta</taxon>
        <taxon>Magnoliopsida</taxon>
        <taxon>eudicotyledons</taxon>
        <taxon>Gunneridae</taxon>
        <taxon>Pentapetalae</taxon>
        <taxon>rosids</taxon>
        <taxon>fabids</taxon>
        <taxon>Fabales</taxon>
        <taxon>Fabaceae</taxon>
        <taxon>Papilionoideae</taxon>
        <taxon>50 kb inversion clade</taxon>
        <taxon>NPAAA clade</taxon>
        <taxon>Hologalegina</taxon>
        <taxon>IRL clade</taxon>
        <taxon>Trifolieae</taxon>
        <taxon>Medicago</taxon>
    </lineage>
</organism>
<evidence type="ECO:0000313" key="2">
    <source>
        <dbReference type="EMBL" id="AFK49283.1"/>
    </source>
</evidence>
<evidence type="ECO:0000256" key="1">
    <source>
        <dbReference type="SAM" id="MobiDB-lite"/>
    </source>
</evidence>
<proteinExistence type="evidence at transcript level"/>
<feature type="region of interest" description="Disordered" evidence="1">
    <location>
        <begin position="124"/>
        <end position="148"/>
    </location>
</feature>
<accession>I3T9U1</accession>
<dbReference type="EMBL" id="BT149489">
    <property type="protein sequence ID" value="AFK49283.1"/>
    <property type="molecule type" value="mRNA"/>
</dbReference>
<feature type="region of interest" description="Disordered" evidence="1">
    <location>
        <begin position="1"/>
        <end position="22"/>
    </location>
</feature>
<name>I3T9U1_MEDTR</name>
<sequence length="148" mass="16822">MADCNSTRASHGQHTSIHTSKTQLKIPQKLSFTNHANIDCKKKLLLRLDSLLNFLHTLNILLELANAVYSPVEKACRNTQYHVSLSFVCSFLIAISLSSSTNVRGTHQPMLSLPVYIKKLKPSKGNNEKRRLKNKRNQRSQTVPQKLW</sequence>
<protein>
    <submittedName>
        <fullName evidence="2">Uncharacterized protein</fullName>
    </submittedName>
</protein>
<dbReference type="AlphaFoldDB" id="I3T9U1"/>
<reference evidence="2" key="1">
    <citation type="submission" date="2012-05" db="EMBL/GenBank/DDBJ databases">
        <authorList>
            <person name="Krishnakumar V."/>
            <person name="Cheung F."/>
            <person name="Xiao Y."/>
            <person name="Chan A."/>
            <person name="Moskal W.A."/>
            <person name="Town C.D."/>
        </authorList>
    </citation>
    <scope>NUCLEOTIDE SEQUENCE</scope>
</reference>